<evidence type="ECO:0000256" key="3">
    <source>
        <dbReference type="SAM" id="MobiDB-lite"/>
    </source>
</evidence>
<sequence length="246" mass="25903">MRLENTVIVVTGASAGLGKAMAEGFVDEGATVICTARTEGRLREAADSMDGPGRAVPIAGDIQQWDDVTNTIDTTIDRFGTIDVVVNNAALTQHTITGEADTNHVVDIPIDIWDAILDTNLRGLFLVTKAALEPMLEQGSGRVIHISSGRGEEGVPGRAPYVTSKWGLEGFHETVSLELDGTGVESLTFKPPGGGVVTSSRSQIADELDHESASVMTEPGIQLAAGKGENGDRFVATPDGNSLEEY</sequence>
<dbReference type="PRINTS" id="PR00081">
    <property type="entry name" value="GDHRDH"/>
</dbReference>
<dbReference type="EMBL" id="REFZ01000001">
    <property type="protein sequence ID" value="RQH03304.1"/>
    <property type="molecule type" value="Genomic_DNA"/>
</dbReference>
<dbReference type="InterPro" id="IPR002347">
    <property type="entry name" value="SDR_fam"/>
</dbReference>
<gene>
    <name evidence="4" type="ORF">EA472_01610</name>
</gene>
<evidence type="ECO:0000313" key="5">
    <source>
        <dbReference type="Proteomes" id="UP000281431"/>
    </source>
</evidence>
<dbReference type="PANTHER" id="PTHR42760">
    <property type="entry name" value="SHORT-CHAIN DEHYDROGENASES/REDUCTASES FAMILY MEMBER"/>
    <property type="match status" value="1"/>
</dbReference>
<comment type="similarity">
    <text evidence="1 2">Belongs to the short-chain dehydrogenases/reductases (SDR) family.</text>
</comment>
<dbReference type="InterPro" id="IPR036291">
    <property type="entry name" value="NAD(P)-bd_dom_sf"/>
</dbReference>
<accession>A0A3N6MGU1</accession>
<dbReference type="Pfam" id="PF00106">
    <property type="entry name" value="adh_short"/>
    <property type="match status" value="1"/>
</dbReference>
<evidence type="ECO:0000256" key="2">
    <source>
        <dbReference type="RuleBase" id="RU000363"/>
    </source>
</evidence>
<feature type="region of interest" description="Disordered" evidence="3">
    <location>
        <begin position="224"/>
        <end position="246"/>
    </location>
</feature>
<organism evidence="4 5">
    <name type="scientific">Natrarchaeobius chitinivorans</name>
    <dbReference type="NCBI Taxonomy" id="1679083"/>
    <lineage>
        <taxon>Archaea</taxon>
        <taxon>Methanobacteriati</taxon>
        <taxon>Methanobacteriota</taxon>
        <taxon>Stenosarchaea group</taxon>
        <taxon>Halobacteria</taxon>
        <taxon>Halobacteriales</taxon>
        <taxon>Natrialbaceae</taxon>
        <taxon>Natrarchaeobius</taxon>
    </lineage>
</organism>
<proteinExistence type="inferred from homology"/>
<dbReference type="CDD" id="cd05233">
    <property type="entry name" value="SDR_c"/>
    <property type="match status" value="1"/>
</dbReference>
<dbReference type="InterPro" id="IPR020904">
    <property type="entry name" value="Sc_DH/Rdtase_CS"/>
</dbReference>
<evidence type="ECO:0000313" key="4">
    <source>
        <dbReference type="EMBL" id="RQH03304.1"/>
    </source>
</evidence>
<dbReference type="PRINTS" id="PR00080">
    <property type="entry name" value="SDRFAMILY"/>
</dbReference>
<keyword evidence="5" id="KW-1185">Reference proteome</keyword>
<dbReference type="SUPFAM" id="SSF51735">
    <property type="entry name" value="NAD(P)-binding Rossmann-fold domains"/>
    <property type="match status" value="1"/>
</dbReference>
<dbReference type="Proteomes" id="UP000281431">
    <property type="component" value="Unassembled WGS sequence"/>
</dbReference>
<reference evidence="4 5" key="1">
    <citation type="submission" date="2018-10" db="EMBL/GenBank/DDBJ databases">
        <title>Natrarchaeobius chitinivorans gen. nov., sp. nov., and Natrarchaeobius haloalkaliphilus sp. nov., alkaliphilic, chitin-utilizing haloarchaea from hypersaline alkaline lakes.</title>
        <authorList>
            <person name="Sorokin D.Y."/>
            <person name="Elcheninov A.G."/>
            <person name="Kostrikina N.A."/>
            <person name="Bale N.J."/>
            <person name="Sinninghe Damste J.S."/>
            <person name="Khijniak T.V."/>
            <person name="Kublanov I.V."/>
            <person name="Toshchakov S.V."/>
        </authorList>
    </citation>
    <scope>NUCLEOTIDE SEQUENCE [LARGE SCALE GENOMIC DNA]</scope>
    <source>
        <strain evidence="4 5">AArcht7</strain>
    </source>
</reference>
<comment type="caution">
    <text evidence="4">The sequence shown here is derived from an EMBL/GenBank/DDBJ whole genome shotgun (WGS) entry which is preliminary data.</text>
</comment>
<dbReference type="PROSITE" id="PS00061">
    <property type="entry name" value="ADH_SHORT"/>
    <property type="match status" value="1"/>
</dbReference>
<protein>
    <submittedName>
        <fullName evidence="4">SDR family oxidoreductase</fullName>
    </submittedName>
</protein>
<dbReference type="Gene3D" id="3.40.50.720">
    <property type="entry name" value="NAD(P)-binding Rossmann-like Domain"/>
    <property type="match status" value="1"/>
</dbReference>
<dbReference type="OrthoDB" id="7442at2157"/>
<evidence type="ECO:0000256" key="1">
    <source>
        <dbReference type="ARBA" id="ARBA00006484"/>
    </source>
</evidence>
<name>A0A3N6MGU1_NATCH</name>
<dbReference type="GO" id="GO:0016616">
    <property type="term" value="F:oxidoreductase activity, acting on the CH-OH group of donors, NAD or NADP as acceptor"/>
    <property type="evidence" value="ECO:0007669"/>
    <property type="project" value="TreeGrafter"/>
</dbReference>
<dbReference type="AlphaFoldDB" id="A0A3N6MGU1"/>